<name>A0A4V3D612_9BACI</name>
<proteinExistence type="predicted"/>
<gene>
    <name evidence="1" type="ORF">EV213_102268</name>
</gene>
<dbReference type="Gene3D" id="3.30.1340.10">
    <property type="entry name" value="HPr-like"/>
    <property type="match status" value="1"/>
</dbReference>
<organism evidence="1 2">
    <name type="scientific">Aureibacillus halotolerans</name>
    <dbReference type="NCBI Taxonomy" id="1508390"/>
    <lineage>
        <taxon>Bacteria</taxon>
        <taxon>Bacillati</taxon>
        <taxon>Bacillota</taxon>
        <taxon>Bacilli</taxon>
        <taxon>Bacillales</taxon>
        <taxon>Bacillaceae</taxon>
        <taxon>Aureibacillus</taxon>
    </lineage>
</organism>
<dbReference type="InterPro" id="IPR035895">
    <property type="entry name" value="HPr-like_sf"/>
</dbReference>
<dbReference type="AlphaFoldDB" id="A0A4V3D612"/>
<evidence type="ECO:0000313" key="1">
    <source>
        <dbReference type="EMBL" id="TDQ42237.1"/>
    </source>
</evidence>
<dbReference type="EMBL" id="SNYJ01000002">
    <property type="protein sequence ID" value="TDQ42237.1"/>
    <property type="molecule type" value="Genomic_DNA"/>
</dbReference>
<evidence type="ECO:0000313" key="2">
    <source>
        <dbReference type="Proteomes" id="UP000295632"/>
    </source>
</evidence>
<protein>
    <recommendedName>
        <fullName evidence="3">Phosphotransferase system HPr-like phosphotransfer protein</fullName>
    </recommendedName>
</protein>
<reference evidence="1 2" key="1">
    <citation type="submission" date="2019-03" db="EMBL/GenBank/DDBJ databases">
        <title>Genomic Encyclopedia of Type Strains, Phase IV (KMG-IV): sequencing the most valuable type-strain genomes for metagenomic binning, comparative biology and taxonomic classification.</title>
        <authorList>
            <person name="Goeker M."/>
        </authorList>
    </citation>
    <scope>NUCLEOTIDE SEQUENCE [LARGE SCALE GENOMIC DNA]</scope>
    <source>
        <strain evidence="1 2">DSM 28697</strain>
    </source>
</reference>
<comment type="caution">
    <text evidence="1">The sequence shown here is derived from an EMBL/GenBank/DDBJ whole genome shotgun (WGS) entry which is preliminary data.</text>
</comment>
<evidence type="ECO:0008006" key="3">
    <source>
        <dbReference type="Google" id="ProtNLM"/>
    </source>
</evidence>
<dbReference type="RefSeq" id="WP_133579123.1">
    <property type="nucleotide sequence ID" value="NZ_SNYJ01000002.1"/>
</dbReference>
<sequence length="94" mass="10703">MKKHMTFTLRNRISAATLMALSHRLKEEKRDVTFTLEQTSINADDTLSLISFFLVAPMNSTISLTCDEEDAEQVLYYVTQTILEENRPMANTSA</sequence>
<accession>A0A4V3D612</accession>
<dbReference type="Proteomes" id="UP000295632">
    <property type="component" value="Unassembled WGS sequence"/>
</dbReference>
<keyword evidence="2" id="KW-1185">Reference proteome</keyword>
<dbReference type="SUPFAM" id="SSF55594">
    <property type="entry name" value="HPr-like"/>
    <property type="match status" value="1"/>
</dbReference>